<feature type="signal peptide" evidence="2">
    <location>
        <begin position="1"/>
        <end position="22"/>
    </location>
</feature>
<reference evidence="4 5" key="1">
    <citation type="journal article" date="2015" name="Nature">
        <title>rRNA introns, odd ribosomes, and small enigmatic genomes across a large radiation of phyla.</title>
        <authorList>
            <person name="Brown C.T."/>
            <person name="Hug L.A."/>
            <person name="Thomas B.C."/>
            <person name="Sharon I."/>
            <person name="Castelle C.J."/>
            <person name="Singh A."/>
            <person name="Wilkins M.J."/>
            <person name="Williams K.H."/>
            <person name="Banfield J.F."/>
        </authorList>
    </citation>
    <scope>NUCLEOTIDE SEQUENCE [LARGE SCALE GENOMIC DNA]</scope>
</reference>
<keyword evidence="1" id="KW-0812">Transmembrane</keyword>
<protein>
    <recommendedName>
        <fullName evidence="3">SHOCT domain-containing protein</fullName>
    </recommendedName>
</protein>
<feature type="transmembrane region" description="Helical" evidence="1">
    <location>
        <begin position="164"/>
        <end position="185"/>
    </location>
</feature>
<dbReference type="InterPro" id="IPR018649">
    <property type="entry name" value="SHOCT"/>
</dbReference>
<evidence type="ECO:0000256" key="1">
    <source>
        <dbReference type="SAM" id="Phobius"/>
    </source>
</evidence>
<name>A0A0G1CHC1_9BACT</name>
<evidence type="ECO:0000259" key="3">
    <source>
        <dbReference type="Pfam" id="PF09851"/>
    </source>
</evidence>
<dbReference type="AlphaFoldDB" id="A0A0G1CHC1"/>
<keyword evidence="1" id="KW-1133">Transmembrane helix</keyword>
<evidence type="ECO:0000313" key="5">
    <source>
        <dbReference type="Proteomes" id="UP000034050"/>
    </source>
</evidence>
<dbReference type="EMBL" id="LCFD01000020">
    <property type="protein sequence ID" value="KKS85180.1"/>
    <property type="molecule type" value="Genomic_DNA"/>
</dbReference>
<keyword evidence="2" id="KW-0732">Signal</keyword>
<evidence type="ECO:0000256" key="2">
    <source>
        <dbReference type="SAM" id="SignalP"/>
    </source>
</evidence>
<evidence type="ECO:0000313" key="4">
    <source>
        <dbReference type="EMBL" id="KKS85180.1"/>
    </source>
</evidence>
<feature type="domain" description="SHOCT" evidence="3">
    <location>
        <begin position="202"/>
        <end position="227"/>
    </location>
</feature>
<dbReference type="Proteomes" id="UP000034050">
    <property type="component" value="Unassembled WGS sequence"/>
</dbReference>
<feature type="chain" id="PRO_5002536360" description="SHOCT domain-containing protein" evidence="2">
    <location>
        <begin position="23"/>
        <end position="228"/>
    </location>
</feature>
<keyword evidence="1" id="KW-0472">Membrane</keyword>
<dbReference type="Pfam" id="PF09851">
    <property type="entry name" value="SHOCT"/>
    <property type="match status" value="1"/>
</dbReference>
<sequence length="228" mass="25456">MKRLLITTFIFGSLLVASSANAQMMGGFSNTSVDWNEVVEHTAREEQEGRDLWNKLQAKEVVCADLNDEQYGVLGEYFMGQMAGDSHAAMNAMMIQAHGEDGEEQIHIVMGKRLSGCDTSAAFPAISGGWMPMMNMMWGGWSSPFGSNNSTNNMMNFEFGPFGGFGWIFMILWWVLIIAGIVALIKWLMSQSRGSNNHAKSALEILQERYAKGEINKQEFEEKKKDLS</sequence>
<gene>
    <name evidence="4" type="ORF">UV61_C0020G0013</name>
</gene>
<proteinExistence type="predicted"/>
<comment type="caution">
    <text evidence="4">The sequence shown here is derived from an EMBL/GenBank/DDBJ whole genome shotgun (WGS) entry which is preliminary data.</text>
</comment>
<dbReference type="STRING" id="1618446.UV61_C0020G0013"/>
<dbReference type="PATRIC" id="fig|1618446.3.peg.1420"/>
<organism evidence="4 5">
    <name type="scientific">Candidatus Gottesmanbacteria bacterium GW2011_GWB1_43_11</name>
    <dbReference type="NCBI Taxonomy" id="1618446"/>
    <lineage>
        <taxon>Bacteria</taxon>
        <taxon>Candidatus Gottesmaniibacteriota</taxon>
    </lineage>
</organism>
<accession>A0A0G1CHC1</accession>